<dbReference type="Gene3D" id="1.10.10.10">
    <property type="entry name" value="Winged helix-like DNA-binding domain superfamily/Winged helix DNA-binding domain"/>
    <property type="match status" value="1"/>
</dbReference>
<feature type="region of interest" description="Disordered" evidence="1">
    <location>
        <begin position="1"/>
        <end position="38"/>
    </location>
</feature>
<evidence type="ECO:0000256" key="1">
    <source>
        <dbReference type="SAM" id="MobiDB-lite"/>
    </source>
</evidence>
<dbReference type="PANTHER" id="PTHR33164:SF57">
    <property type="entry name" value="MARR-FAMILY TRANSCRIPTIONAL REGULATOR"/>
    <property type="match status" value="1"/>
</dbReference>
<dbReference type="GO" id="GO:0006950">
    <property type="term" value="P:response to stress"/>
    <property type="evidence" value="ECO:0007669"/>
    <property type="project" value="TreeGrafter"/>
</dbReference>
<dbReference type="InterPro" id="IPR036388">
    <property type="entry name" value="WH-like_DNA-bd_sf"/>
</dbReference>
<accession>A0A3N2BBL9</accession>
<dbReference type="SMART" id="SM00347">
    <property type="entry name" value="HTH_MARR"/>
    <property type="match status" value="1"/>
</dbReference>
<dbReference type="Pfam" id="PF12802">
    <property type="entry name" value="MarR_2"/>
    <property type="match status" value="1"/>
</dbReference>
<dbReference type="InterPro" id="IPR000835">
    <property type="entry name" value="HTH_MarR-typ"/>
</dbReference>
<dbReference type="PANTHER" id="PTHR33164">
    <property type="entry name" value="TRANSCRIPTIONAL REGULATOR, MARR FAMILY"/>
    <property type="match status" value="1"/>
</dbReference>
<dbReference type="GO" id="GO:0003677">
    <property type="term" value="F:DNA binding"/>
    <property type="evidence" value="ECO:0007669"/>
    <property type="project" value="UniProtKB-KW"/>
</dbReference>
<dbReference type="EMBL" id="RKHK01000001">
    <property type="protein sequence ID" value="ROR72628.1"/>
    <property type="molecule type" value="Genomic_DNA"/>
</dbReference>
<dbReference type="SUPFAM" id="SSF46785">
    <property type="entry name" value="Winged helix' DNA-binding domain"/>
    <property type="match status" value="1"/>
</dbReference>
<dbReference type="InterPro" id="IPR036390">
    <property type="entry name" value="WH_DNA-bd_sf"/>
</dbReference>
<protein>
    <submittedName>
        <fullName evidence="3">DNA-binding MarR family transcriptional regulator</fullName>
    </submittedName>
</protein>
<dbReference type="Proteomes" id="UP000280668">
    <property type="component" value="Unassembled WGS sequence"/>
</dbReference>
<evidence type="ECO:0000313" key="4">
    <source>
        <dbReference type="Proteomes" id="UP000280668"/>
    </source>
</evidence>
<name>A0A3N2BBL9_9MICO</name>
<feature type="compositionally biased region" description="Low complexity" evidence="1">
    <location>
        <begin position="1"/>
        <end position="23"/>
    </location>
</feature>
<comment type="caution">
    <text evidence="3">The sequence shown here is derived from an EMBL/GenBank/DDBJ whole genome shotgun (WGS) entry which is preliminary data.</text>
</comment>
<keyword evidence="3" id="KW-0238">DNA-binding</keyword>
<keyword evidence="4" id="KW-1185">Reference proteome</keyword>
<gene>
    <name evidence="3" type="ORF">EDD31_0985</name>
</gene>
<reference evidence="3 4" key="1">
    <citation type="submission" date="2018-11" db="EMBL/GenBank/DDBJ databases">
        <title>Sequencing the genomes of 1000 actinobacteria strains.</title>
        <authorList>
            <person name="Klenk H.-P."/>
        </authorList>
    </citation>
    <scope>NUCLEOTIDE SEQUENCE [LARGE SCALE GENOMIC DNA]</scope>
    <source>
        <strain evidence="3 4">DSM 11294</strain>
    </source>
</reference>
<dbReference type="GO" id="GO:0003700">
    <property type="term" value="F:DNA-binding transcription factor activity"/>
    <property type="evidence" value="ECO:0007669"/>
    <property type="project" value="InterPro"/>
</dbReference>
<organism evidence="3 4">
    <name type="scientific">Bogoriella caseilytica</name>
    <dbReference type="NCBI Taxonomy" id="56055"/>
    <lineage>
        <taxon>Bacteria</taxon>
        <taxon>Bacillati</taxon>
        <taxon>Actinomycetota</taxon>
        <taxon>Actinomycetes</taxon>
        <taxon>Micrococcales</taxon>
        <taxon>Bogoriellaceae</taxon>
        <taxon>Bogoriella</taxon>
    </lineage>
</organism>
<sequence>MDGTTGPDAADAGPGRAPAGRAPESGVAQSGASDGRPEATEALLHEVRALMRRMRSSSIVVAQAHGLQTTQAQVLFALRRLGECRVARLAEKQLVDPSVASRQVAALEKEGLVSRRPDPEDARASLVTLSEQGHAHLAELRRHHMAVFSEALQDWPTERVVRFTEDIEAFTEAIQPYYDYIAHQVSKETASTESAPEQAAKRGDA</sequence>
<feature type="domain" description="HTH marR-type" evidence="2">
    <location>
        <begin position="36"/>
        <end position="179"/>
    </location>
</feature>
<evidence type="ECO:0000313" key="3">
    <source>
        <dbReference type="EMBL" id="ROR72628.1"/>
    </source>
</evidence>
<dbReference type="AlphaFoldDB" id="A0A3N2BBL9"/>
<dbReference type="InterPro" id="IPR039422">
    <property type="entry name" value="MarR/SlyA-like"/>
</dbReference>
<evidence type="ECO:0000259" key="2">
    <source>
        <dbReference type="PROSITE" id="PS50995"/>
    </source>
</evidence>
<proteinExistence type="predicted"/>
<dbReference type="PROSITE" id="PS50995">
    <property type="entry name" value="HTH_MARR_2"/>
    <property type="match status" value="1"/>
</dbReference>